<reference evidence="1" key="2">
    <citation type="journal article" date="2022" name="New Phytol.">
        <title>Evolutionary transition to the ectomycorrhizal habit in the genomes of a hyperdiverse lineage of mushroom-forming fungi.</title>
        <authorList>
            <person name="Looney B."/>
            <person name="Miyauchi S."/>
            <person name="Morin E."/>
            <person name="Drula E."/>
            <person name="Courty P.E."/>
            <person name="Kohler A."/>
            <person name="Kuo A."/>
            <person name="LaButti K."/>
            <person name="Pangilinan J."/>
            <person name="Lipzen A."/>
            <person name="Riley R."/>
            <person name="Andreopoulos W."/>
            <person name="He G."/>
            <person name="Johnson J."/>
            <person name="Nolan M."/>
            <person name="Tritt A."/>
            <person name="Barry K.W."/>
            <person name="Grigoriev I.V."/>
            <person name="Nagy L.G."/>
            <person name="Hibbett D."/>
            <person name="Henrissat B."/>
            <person name="Matheny P.B."/>
            <person name="Labbe J."/>
            <person name="Martin F.M."/>
        </authorList>
    </citation>
    <scope>NUCLEOTIDE SEQUENCE</scope>
    <source>
        <strain evidence="1">EC-137</strain>
    </source>
</reference>
<evidence type="ECO:0000313" key="1">
    <source>
        <dbReference type="EMBL" id="KAI0031357.1"/>
    </source>
</evidence>
<protein>
    <submittedName>
        <fullName evidence="1">Replication factor A protein 3</fullName>
    </submittedName>
</protein>
<reference evidence="1" key="1">
    <citation type="submission" date="2021-02" db="EMBL/GenBank/DDBJ databases">
        <authorList>
            <consortium name="DOE Joint Genome Institute"/>
            <person name="Ahrendt S."/>
            <person name="Looney B.P."/>
            <person name="Miyauchi S."/>
            <person name="Morin E."/>
            <person name="Drula E."/>
            <person name="Courty P.E."/>
            <person name="Chicoki N."/>
            <person name="Fauchery L."/>
            <person name="Kohler A."/>
            <person name="Kuo A."/>
            <person name="Labutti K."/>
            <person name="Pangilinan J."/>
            <person name="Lipzen A."/>
            <person name="Riley R."/>
            <person name="Andreopoulos W."/>
            <person name="He G."/>
            <person name="Johnson J."/>
            <person name="Barry K.W."/>
            <person name="Grigoriev I.V."/>
            <person name="Nagy L."/>
            <person name="Hibbett D."/>
            <person name="Henrissat B."/>
            <person name="Matheny P.B."/>
            <person name="Labbe J."/>
            <person name="Martin F."/>
        </authorList>
    </citation>
    <scope>NUCLEOTIDE SEQUENCE</scope>
    <source>
        <strain evidence="1">EC-137</strain>
    </source>
</reference>
<dbReference type="Proteomes" id="UP000814128">
    <property type="component" value="Unassembled WGS sequence"/>
</dbReference>
<keyword evidence="2" id="KW-1185">Reference proteome</keyword>
<name>A0ACB8QI80_9AGAM</name>
<organism evidence="1 2">
    <name type="scientific">Vararia minispora EC-137</name>
    <dbReference type="NCBI Taxonomy" id="1314806"/>
    <lineage>
        <taxon>Eukaryota</taxon>
        <taxon>Fungi</taxon>
        <taxon>Dikarya</taxon>
        <taxon>Basidiomycota</taxon>
        <taxon>Agaricomycotina</taxon>
        <taxon>Agaricomycetes</taxon>
        <taxon>Russulales</taxon>
        <taxon>Lachnocladiaceae</taxon>
        <taxon>Vararia</taxon>
    </lineage>
</organism>
<dbReference type="EMBL" id="MU273583">
    <property type="protein sequence ID" value="KAI0031357.1"/>
    <property type="molecule type" value="Genomic_DNA"/>
</dbReference>
<proteinExistence type="predicted"/>
<gene>
    <name evidence="1" type="ORF">K488DRAFT_86898</name>
</gene>
<sequence length="109" mass="12117">MSEFATPRINSAALGQYEKHTIRVVGKVKEIPDSTHAVLEASDSGIVNINALPMQVESLRNVTYAEIIGEVVDPVTIRYQSHSDLGSNIDLKLVDEVIQQCMRFMGRIF</sequence>
<comment type="caution">
    <text evidence="1">The sequence shown here is derived from an EMBL/GenBank/DDBJ whole genome shotgun (WGS) entry which is preliminary data.</text>
</comment>
<evidence type="ECO:0000313" key="2">
    <source>
        <dbReference type="Proteomes" id="UP000814128"/>
    </source>
</evidence>
<accession>A0ACB8QI80</accession>